<comment type="caution">
    <text evidence="7">The sequence shown here is derived from an EMBL/GenBank/DDBJ whole genome shotgun (WGS) entry which is preliminary data.</text>
</comment>
<dbReference type="GO" id="GO:0003677">
    <property type="term" value="F:DNA binding"/>
    <property type="evidence" value="ECO:0007669"/>
    <property type="project" value="UniProtKB-UniRule"/>
</dbReference>
<evidence type="ECO:0000256" key="3">
    <source>
        <dbReference type="ARBA" id="ARBA00023125"/>
    </source>
</evidence>
<evidence type="ECO:0000256" key="4">
    <source>
        <dbReference type="ARBA" id="ARBA00023172"/>
    </source>
</evidence>
<evidence type="ECO:0000256" key="2">
    <source>
        <dbReference type="ARBA" id="ARBA00022908"/>
    </source>
</evidence>
<dbReference type="AlphaFoldDB" id="A0A399R4C9"/>
<feature type="domain" description="Core-binding (CB)" evidence="6">
    <location>
        <begin position="166"/>
        <end position="245"/>
    </location>
</feature>
<sequence length="483" mass="53844">MRVVLKHLKLLPNGKYQYRRIWPQDVRDALPDLPRELKKSFLAPGGQDEAILTAVTLNREFDRTLRSIRENGGEAPAWETAAKVRKWHAENSVELASVLLERLGFDNHGNPVTIEETAGSMEIDRILEAAEKRYGSSLEGGPAKLSLEDRMKIEAINKGSVSATAITVQEAFELYTQKKKAGRVDRQAQNALRQFMEFHGNMSVSDIRSPLVMDWLDHLVDNRKQGYETVKKRLGAMKAMVNFAKKRGAFVGDNPFVGHQPPDHAKATLDRLPFHEVHLAALDKYLARGSVLEETAWVVQLLKYTGCRPSEIGGLMAEDLSLDGDLPFALVRWSEDRRLKTNDSERRVPLLAGALEAARAAKARTPEGWLFPSLAPSSGDLNDNNRISARINAVIRNAGIFDTPQLVCYSFRHTMAAALDQTPDIAHVVRERVLGRRRAQYGAKEQPLVESHNALSGALAYLGKSDAVLYKPEMLKVSRSDKG</sequence>
<protein>
    <recommendedName>
        <fullName evidence="6">Core-binding (CB) domain-containing protein</fullName>
    </recommendedName>
</protein>
<dbReference type="EMBL" id="QWGB01000003">
    <property type="protein sequence ID" value="RIJ26120.1"/>
    <property type="molecule type" value="Genomic_DNA"/>
</dbReference>
<organism evidence="7 8">
    <name type="scientific">Henriciella barbarensis</name>
    <dbReference type="NCBI Taxonomy" id="86342"/>
    <lineage>
        <taxon>Bacteria</taxon>
        <taxon>Pseudomonadati</taxon>
        <taxon>Pseudomonadota</taxon>
        <taxon>Alphaproteobacteria</taxon>
        <taxon>Hyphomonadales</taxon>
        <taxon>Hyphomonadaceae</taxon>
        <taxon>Henriciella</taxon>
    </lineage>
</organism>
<proteinExistence type="inferred from homology"/>
<dbReference type="GO" id="GO:0015074">
    <property type="term" value="P:DNA integration"/>
    <property type="evidence" value="ECO:0007669"/>
    <property type="project" value="UniProtKB-KW"/>
</dbReference>
<keyword evidence="3 5" id="KW-0238">DNA-binding</keyword>
<dbReference type="InterPro" id="IPR002104">
    <property type="entry name" value="Integrase_catalytic"/>
</dbReference>
<evidence type="ECO:0000313" key="8">
    <source>
        <dbReference type="Proteomes" id="UP000265431"/>
    </source>
</evidence>
<dbReference type="SUPFAM" id="SSF56349">
    <property type="entry name" value="DNA breaking-rejoining enzymes"/>
    <property type="match status" value="1"/>
</dbReference>
<keyword evidence="8" id="KW-1185">Reference proteome</keyword>
<dbReference type="InterPro" id="IPR044068">
    <property type="entry name" value="CB"/>
</dbReference>
<gene>
    <name evidence="7" type="ORF">D1224_00430</name>
</gene>
<keyword evidence="4" id="KW-0233">DNA recombination</keyword>
<dbReference type="InterPro" id="IPR013762">
    <property type="entry name" value="Integrase-like_cat_sf"/>
</dbReference>
<dbReference type="Proteomes" id="UP000265431">
    <property type="component" value="Unassembled WGS sequence"/>
</dbReference>
<evidence type="ECO:0000256" key="1">
    <source>
        <dbReference type="ARBA" id="ARBA00008857"/>
    </source>
</evidence>
<evidence type="ECO:0000313" key="7">
    <source>
        <dbReference type="EMBL" id="RIJ26120.1"/>
    </source>
</evidence>
<dbReference type="GO" id="GO:0006310">
    <property type="term" value="P:DNA recombination"/>
    <property type="evidence" value="ECO:0007669"/>
    <property type="project" value="UniProtKB-KW"/>
</dbReference>
<dbReference type="InterPro" id="IPR011010">
    <property type="entry name" value="DNA_brk_join_enz"/>
</dbReference>
<dbReference type="Gene3D" id="1.10.150.130">
    <property type="match status" value="1"/>
</dbReference>
<dbReference type="InterPro" id="IPR010998">
    <property type="entry name" value="Integrase_recombinase_N"/>
</dbReference>
<name>A0A399R4C9_9PROT</name>
<dbReference type="PANTHER" id="PTHR30349">
    <property type="entry name" value="PHAGE INTEGRASE-RELATED"/>
    <property type="match status" value="1"/>
</dbReference>
<dbReference type="Pfam" id="PF00589">
    <property type="entry name" value="Phage_integrase"/>
    <property type="match status" value="1"/>
</dbReference>
<comment type="similarity">
    <text evidence="1">Belongs to the 'phage' integrase family.</text>
</comment>
<dbReference type="PROSITE" id="PS51900">
    <property type="entry name" value="CB"/>
    <property type="match status" value="1"/>
</dbReference>
<reference evidence="7 8" key="1">
    <citation type="submission" date="2018-08" db="EMBL/GenBank/DDBJ databases">
        <title>Henriciella mobilis sp. nov., isolated from seawater.</title>
        <authorList>
            <person name="Cheng H."/>
            <person name="Wu Y.-H."/>
            <person name="Xu X.-W."/>
            <person name="Guo L.-L."/>
        </authorList>
    </citation>
    <scope>NUCLEOTIDE SEQUENCE [LARGE SCALE GENOMIC DNA]</scope>
    <source>
        <strain evidence="7 8">CCUG66934</strain>
    </source>
</reference>
<accession>A0A399R4C9</accession>
<dbReference type="InterPro" id="IPR050090">
    <property type="entry name" value="Tyrosine_recombinase_XerCD"/>
</dbReference>
<dbReference type="OrthoDB" id="7222937at2"/>
<evidence type="ECO:0000259" key="6">
    <source>
        <dbReference type="PROSITE" id="PS51900"/>
    </source>
</evidence>
<evidence type="ECO:0000256" key="5">
    <source>
        <dbReference type="PROSITE-ProRule" id="PRU01248"/>
    </source>
</evidence>
<dbReference type="Gene3D" id="1.10.443.10">
    <property type="entry name" value="Intergrase catalytic core"/>
    <property type="match status" value="1"/>
</dbReference>
<dbReference type="PANTHER" id="PTHR30349:SF41">
    <property type="entry name" value="INTEGRASE_RECOMBINASE PROTEIN MJ0367-RELATED"/>
    <property type="match status" value="1"/>
</dbReference>
<keyword evidence="2" id="KW-0229">DNA integration</keyword>